<accession>A0A412WZT1</accession>
<dbReference type="Proteomes" id="UP000654720">
    <property type="component" value="Chromosome"/>
</dbReference>
<protein>
    <submittedName>
        <fullName evidence="2">Uncharacterized protein</fullName>
    </submittedName>
</protein>
<dbReference type="Proteomes" id="UP000283589">
    <property type="component" value="Unassembled WGS sequence"/>
</dbReference>
<evidence type="ECO:0000313" key="4">
    <source>
        <dbReference type="Proteomes" id="UP000654720"/>
    </source>
</evidence>
<evidence type="ECO:0000313" key="3">
    <source>
        <dbReference type="Proteomes" id="UP000283589"/>
    </source>
</evidence>
<evidence type="ECO:0000313" key="2">
    <source>
        <dbReference type="EMBL" id="RGV33260.1"/>
    </source>
</evidence>
<dbReference type="PROSITE" id="PS51257">
    <property type="entry name" value="PROKAR_LIPOPROTEIN"/>
    <property type="match status" value="1"/>
</dbReference>
<evidence type="ECO:0000313" key="1">
    <source>
        <dbReference type="EMBL" id="QRO48644.1"/>
    </source>
</evidence>
<dbReference type="RefSeq" id="WP_027202399.1">
    <property type="nucleotide sequence ID" value="NZ_CALBWO010000015.1"/>
</dbReference>
<dbReference type="EMBL" id="QRZA01000014">
    <property type="protein sequence ID" value="RGV33260.1"/>
    <property type="molecule type" value="Genomic_DNA"/>
</dbReference>
<sequence>MRNAIYLILALLILGCEKENGLTSQIELENLYEIKDDPSDPIKHRVYEIYDRYGVPVYFNDTIGKIFVKRDVTGKDVYRYETLDLAWGFTSYNRLTYTYEYMTDPEEQLKALGIIEDYLKLAAKPLWPFNFFVTKSAKTIDTQDQEKIYEKGSYTINYRTVLMTGDWTDSQIITLPETMMKEMVKSKIMNYTDLLAAFNDVSDKVWYGPMWSELDPHWYDYVDGTTWPRYFFGPSALSDSWFGCNVMAPEELAEFRAAVRAAIGQFGFVSGSKFTSVMSPANMEDDLNGYITEILQHSKEEFEQLWGDSPLVMKKYEILCKIITDELGVEL</sequence>
<reference evidence="2 3" key="1">
    <citation type="submission" date="2018-08" db="EMBL/GenBank/DDBJ databases">
        <title>A genome reference for cultivated species of the human gut microbiota.</title>
        <authorList>
            <person name="Zou Y."/>
            <person name="Xue W."/>
            <person name="Luo G."/>
        </authorList>
    </citation>
    <scope>NUCLEOTIDE SEQUENCE [LARGE SCALE GENOMIC DNA]</scope>
    <source>
        <strain evidence="2 3">AF14-49</strain>
    </source>
</reference>
<dbReference type="AlphaFoldDB" id="A0A412WZT1"/>
<organism evidence="2 3">
    <name type="scientific">Butyricimonas virosa</name>
    <dbReference type="NCBI Taxonomy" id="544645"/>
    <lineage>
        <taxon>Bacteria</taxon>
        <taxon>Pseudomonadati</taxon>
        <taxon>Bacteroidota</taxon>
        <taxon>Bacteroidia</taxon>
        <taxon>Bacteroidales</taxon>
        <taxon>Odoribacteraceae</taxon>
        <taxon>Butyricimonas</taxon>
    </lineage>
</organism>
<keyword evidence="4" id="KW-1185">Reference proteome</keyword>
<gene>
    <name evidence="2" type="ORF">DWW18_11675</name>
    <name evidence="1" type="ORF">I6J59_11845</name>
</gene>
<proteinExistence type="predicted"/>
<name>A0A412WZT1_9BACT</name>
<reference evidence="1 4" key="2">
    <citation type="submission" date="2021-02" db="EMBL/GenBank/DDBJ databases">
        <title>FDA dAtabase for Regulatory Grade micrObial Sequences (FDA-ARGOS): Supporting development and validation of Infectious Disease Dx tests.</title>
        <authorList>
            <person name="Carlson P."/>
            <person name="Fischbach M."/>
            <person name="Hastie J."/>
            <person name="Bilen M."/>
            <person name="Cheng A."/>
            <person name="Tallon L."/>
            <person name="Sadzewicz L."/>
            <person name="Zhao X."/>
            <person name="Boylan J."/>
            <person name="Ott S."/>
            <person name="Bowen H."/>
            <person name="Vavikolanu K."/>
            <person name="Mehta A."/>
            <person name="Aluvathingal J."/>
            <person name="Nadendla S."/>
            <person name="Yan Y."/>
            <person name="Sichtig H."/>
        </authorList>
    </citation>
    <scope>NUCLEOTIDE SEQUENCE [LARGE SCALE GENOMIC DNA]</scope>
    <source>
        <strain evidence="1 4">FDAARGOS_1229</strain>
    </source>
</reference>
<dbReference type="STRING" id="1121130.GCA_000519105_00004"/>
<dbReference type="EMBL" id="CP069450">
    <property type="protein sequence ID" value="QRO48644.1"/>
    <property type="molecule type" value="Genomic_DNA"/>
</dbReference>
<dbReference type="GeneID" id="93098758"/>